<gene>
    <name evidence="1" type="ORF">Tco_0858811</name>
</gene>
<protein>
    <submittedName>
        <fullName evidence="1">Uncharacterized protein</fullName>
    </submittedName>
</protein>
<proteinExistence type="predicted"/>
<name>A0ABQ5BFX3_9ASTR</name>
<dbReference type="Proteomes" id="UP001151760">
    <property type="component" value="Unassembled WGS sequence"/>
</dbReference>
<reference evidence="1" key="2">
    <citation type="submission" date="2022-01" db="EMBL/GenBank/DDBJ databases">
        <authorList>
            <person name="Yamashiro T."/>
            <person name="Shiraishi A."/>
            <person name="Satake H."/>
            <person name="Nakayama K."/>
        </authorList>
    </citation>
    <scope>NUCLEOTIDE SEQUENCE</scope>
</reference>
<sequence length="435" mass="49221">MQGTSEELHNARLGYGNLYYYTYDLETLTLWYEEYDEVNSLVDVKEPEGSDNYTEVTYDKEQSLSDHSTAPVTPPAYTPSILFLATMEPLDTFLIGDEVISTIPERENDELIKSSVDDLVPILRESELTLDNIDLEYSMPIDPPLPCTDVLGDTIVDIDLPFGKHLDTFLTGDWEIDFNPRDIETSDLIPVPRVFDEPLGNFDSVPRSYDVTFSNPLFDINDDYTLCYDNLLFDKEFEDISSLDPPESTLVIDESSLLVTPPPVSKQLSLREVERFDPFFSLTQSGEETRVMETPSLGFHHMPSHRHAAYSPKELTMEPLDTLLIGDEVISTTPERENDEFIKSSDDDLVPIPREYELTLVSIDLECSMPIDPPLPCTDVLGDTIVDIDLPFGKHLDTFSTGDREIDFNHRDIETKVIIHFQGCLIEPLGNLIGA</sequence>
<organism evidence="1 2">
    <name type="scientific">Tanacetum coccineum</name>
    <dbReference type="NCBI Taxonomy" id="301880"/>
    <lineage>
        <taxon>Eukaryota</taxon>
        <taxon>Viridiplantae</taxon>
        <taxon>Streptophyta</taxon>
        <taxon>Embryophyta</taxon>
        <taxon>Tracheophyta</taxon>
        <taxon>Spermatophyta</taxon>
        <taxon>Magnoliopsida</taxon>
        <taxon>eudicotyledons</taxon>
        <taxon>Gunneridae</taxon>
        <taxon>Pentapetalae</taxon>
        <taxon>asterids</taxon>
        <taxon>campanulids</taxon>
        <taxon>Asterales</taxon>
        <taxon>Asteraceae</taxon>
        <taxon>Asteroideae</taxon>
        <taxon>Anthemideae</taxon>
        <taxon>Anthemidinae</taxon>
        <taxon>Tanacetum</taxon>
    </lineage>
</organism>
<accession>A0ABQ5BFX3</accession>
<evidence type="ECO:0000313" key="1">
    <source>
        <dbReference type="EMBL" id="GJT11769.1"/>
    </source>
</evidence>
<evidence type="ECO:0000313" key="2">
    <source>
        <dbReference type="Proteomes" id="UP001151760"/>
    </source>
</evidence>
<keyword evidence="2" id="KW-1185">Reference proteome</keyword>
<dbReference type="EMBL" id="BQNB010013095">
    <property type="protein sequence ID" value="GJT11769.1"/>
    <property type="molecule type" value="Genomic_DNA"/>
</dbReference>
<comment type="caution">
    <text evidence="1">The sequence shown here is derived from an EMBL/GenBank/DDBJ whole genome shotgun (WGS) entry which is preliminary data.</text>
</comment>
<reference evidence="1" key="1">
    <citation type="journal article" date="2022" name="Int. J. Mol. Sci.">
        <title>Draft Genome of Tanacetum Coccineum: Genomic Comparison of Closely Related Tanacetum-Family Plants.</title>
        <authorList>
            <person name="Yamashiro T."/>
            <person name="Shiraishi A."/>
            <person name="Nakayama K."/>
            <person name="Satake H."/>
        </authorList>
    </citation>
    <scope>NUCLEOTIDE SEQUENCE</scope>
</reference>